<dbReference type="PANTHER" id="PTHR45632:SF3">
    <property type="entry name" value="KELCH-LIKE PROTEIN 32"/>
    <property type="match status" value="1"/>
</dbReference>
<dbReference type="SUPFAM" id="SSF54695">
    <property type="entry name" value="POZ domain"/>
    <property type="match status" value="1"/>
</dbReference>
<keyword evidence="1" id="KW-0880">Kelch repeat</keyword>
<dbReference type="RefSeq" id="XP_066913132.1">
    <property type="nucleotide sequence ID" value="XM_067057031.1"/>
</dbReference>
<evidence type="ECO:0000313" key="4">
    <source>
        <dbReference type="EnsemblMetazoa" id="CLYHEMP005374.1"/>
    </source>
</evidence>
<dbReference type="Proteomes" id="UP000594262">
    <property type="component" value="Unplaced"/>
</dbReference>
<dbReference type="EnsemblMetazoa" id="CLYHEMT005374.1">
    <property type="protein sequence ID" value="CLYHEMP005374.1"/>
    <property type="gene ID" value="CLYHEMG005374"/>
</dbReference>
<accession>A0A7M5WJQ9</accession>
<dbReference type="SMART" id="SM00875">
    <property type="entry name" value="BACK"/>
    <property type="match status" value="1"/>
</dbReference>
<evidence type="ECO:0000259" key="3">
    <source>
        <dbReference type="PROSITE" id="PS50097"/>
    </source>
</evidence>
<dbReference type="Gene3D" id="3.30.710.10">
    <property type="entry name" value="Potassium Channel Kv1.1, Chain A"/>
    <property type="match status" value="1"/>
</dbReference>
<keyword evidence="5" id="KW-1185">Reference proteome</keyword>
<dbReference type="Pfam" id="PF00651">
    <property type="entry name" value="BTB"/>
    <property type="match status" value="1"/>
</dbReference>
<dbReference type="InterPro" id="IPR006652">
    <property type="entry name" value="Kelch_1"/>
</dbReference>
<dbReference type="InterPro" id="IPR011333">
    <property type="entry name" value="SKP1/BTB/POZ_sf"/>
</dbReference>
<dbReference type="SMART" id="SM00612">
    <property type="entry name" value="Kelch"/>
    <property type="match status" value="4"/>
</dbReference>
<dbReference type="InterPro" id="IPR015915">
    <property type="entry name" value="Kelch-typ_b-propeller"/>
</dbReference>
<dbReference type="SUPFAM" id="SSF117281">
    <property type="entry name" value="Kelch motif"/>
    <property type="match status" value="1"/>
</dbReference>
<name>A0A7M5WJQ9_9CNID</name>
<keyword evidence="2" id="KW-0677">Repeat</keyword>
<dbReference type="Pfam" id="PF07707">
    <property type="entry name" value="BACK"/>
    <property type="match status" value="1"/>
</dbReference>
<dbReference type="Gene3D" id="2.120.10.80">
    <property type="entry name" value="Kelch-type beta propeller"/>
    <property type="match status" value="1"/>
</dbReference>
<evidence type="ECO:0000256" key="2">
    <source>
        <dbReference type="ARBA" id="ARBA00022737"/>
    </source>
</evidence>
<dbReference type="GeneID" id="136800384"/>
<feature type="domain" description="BTB" evidence="3">
    <location>
        <begin position="36"/>
        <end position="103"/>
    </location>
</feature>
<dbReference type="PANTHER" id="PTHR45632">
    <property type="entry name" value="LD33804P"/>
    <property type="match status" value="1"/>
</dbReference>
<dbReference type="InterPro" id="IPR011705">
    <property type="entry name" value="BACK"/>
</dbReference>
<reference evidence="4" key="1">
    <citation type="submission" date="2021-01" db="UniProtKB">
        <authorList>
            <consortium name="EnsemblMetazoa"/>
        </authorList>
    </citation>
    <scope>IDENTIFICATION</scope>
</reference>
<sequence length="619" mass="70518">MIVERKNGDQVSLRQHSHNTETLKKLSKFRKDGVLCDITVVINDKKFPAHKNILASGSQYFHTMFTTKMMESNLTEVNLESVCPDVFEQILDYFYEGTLVIDMNSVTDTLHAASLLLLKDIENECFYYLKRNLSLKNCVFIKSIGEFYSNKELIKKTNEFLVKNFQRLSTEVEVANFSLKDLKGLLKSEDLMCKSEDVIATVVNKWLCARPVDVTPEDVSSLLKTIRIPALSEDGTHMLTSTMKDLDKKNNSTKYEGSFISETRIQNRSCKRCGVKYRTAHAKERVLFCAGRYGDCYGYNLSTNKFRKLETYPEIQLTDVIADGNTIYAVGSSNANIFRPNSVFYAYDTRENKWTQLPAMTRARSQSCMSILNGKLYVIGGRNRDDDDAQLRPVDCYDPVEKVWAQKAPTHASRIGACATSTSKYVYVMGGESTDDTMKAIKTVERYCPIKNEWTSAPSLTTKRYGSSAVYFHEKIYVFGGRNLVELLTFEFLESNSKQWSQVAFPYATPICSAVTIDDKILALGNSLWGDDLAFQYYAQRRRGHWQKVNNFIHASHRNNAFKYASIEVLNYDFENKALGNCNCHQGDSSMDDDYITDSSDVDDSDDVLMEFAPWGLWV</sequence>
<dbReference type="PIRSF" id="PIRSF037037">
    <property type="entry name" value="Kelch-like_protein_gigaxonin"/>
    <property type="match status" value="1"/>
</dbReference>
<dbReference type="InterPro" id="IPR017096">
    <property type="entry name" value="BTB-kelch_protein"/>
</dbReference>
<dbReference type="SMART" id="SM00225">
    <property type="entry name" value="BTB"/>
    <property type="match status" value="1"/>
</dbReference>
<proteinExistence type="predicted"/>
<dbReference type="PROSITE" id="PS50097">
    <property type="entry name" value="BTB"/>
    <property type="match status" value="1"/>
</dbReference>
<dbReference type="Pfam" id="PF24681">
    <property type="entry name" value="Kelch_KLHDC2_KLHL20_DRC7"/>
    <property type="match status" value="1"/>
</dbReference>
<evidence type="ECO:0000313" key="5">
    <source>
        <dbReference type="Proteomes" id="UP000594262"/>
    </source>
</evidence>
<protein>
    <recommendedName>
        <fullName evidence="3">BTB domain-containing protein</fullName>
    </recommendedName>
</protein>
<organism evidence="4 5">
    <name type="scientific">Clytia hemisphaerica</name>
    <dbReference type="NCBI Taxonomy" id="252671"/>
    <lineage>
        <taxon>Eukaryota</taxon>
        <taxon>Metazoa</taxon>
        <taxon>Cnidaria</taxon>
        <taxon>Hydrozoa</taxon>
        <taxon>Hydroidolina</taxon>
        <taxon>Leptothecata</taxon>
        <taxon>Obeliida</taxon>
        <taxon>Clytiidae</taxon>
        <taxon>Clytia</taxon>
    </lineage>
</organism>
<dbReference type="AlphaFoldDB" id="A0A7M5WJQ9"/>
<dbReference type="Gene3D" id="1.25.40.420">
    <property type="match status" value="1"/>
</dbReference>
<dbReference type="OrthoDB" id="10027872at2759"/>
<dbReference type="InterPro" id="IPR000210">
    <property type="entry name" value="BTB/POZ_dom"/>
</dbReference>
<evidence type="ECO:0000256" key="1">
    <source>
        <dbReference type="ARBA" id="ARBA00022441"/>
    </source>
</evidence>